<accession>A0ACB1ADL5</accession>
<dbReference type="EMBL" id="CAVMJV010000078">
    <property type="protein sequence ID" value="CAK5089599.1"/>
    <property type="molecule type" value="Genomic_DNA"/>
</dbReference>
<keyword evidence="2" id="KW-1185">Reference proteome</keyword>
<dbReference type="Proteomes" id="UP001497535">
    <property type="component" value="Unassembled WGS sequence"/>
</dbReference>
<evidence type="ECO:0000313" key="1">
    <source>
        <dbReference type="EMBL" id="CAK5089599.1"/>
    </source>
</evidence>
<proteinExistence type="predicted"/>
<reference evidence="1" key="1">
    <citation type="submission" date="2023-11" db="EMBL/GenBank/DDBJ databases">
        <authorList>
            <person name="Poullet M."/>
        </authorList>
    </citation>
    <scope>NUCLEOTIDE SEQUENCE</scope>
    <source>
        <strain evidence="1">E1834</strain>
    </source>
</reference>
<sequence length="192" mass="21273">MGSIISLEIFSADFLITLNTQESNHHLYIIIGLLIFALICSSALIIYKINRNCKKPQRNAWIPPPTLMALILIFLICSPTIEASNTKRNSKLRKTVKWTGKASASLLASSAAYLGLDYLAAYLLDNPDLSSLILAAITLLIITLLAAITLFAYKTFTSRNRSEPPLNKIKNLNESELKILRQLASQVNNTPQ</sequence>
<comment type="caution">
    <text evidence="1">The sequence shown here is derived from an EMBL/GenBank/DDBJ whole genome shotgun (WGS) entry which is preliminary data.</text>
</comment>
<evidence type="ECO:0000313" key="2">
    <source>
        <dbReference type="Proteomes" id="UP001497535"/>
    </source>
</evidence>
<gene>
    <name evidence="1" type="ORF">MENTE1834_LOCUS37322</name>
</gene>
<name>A0ACB1ADL5_MELEN</name>
<organism evidence="1 2">
    <name type="scientific">Meloidogyne enterolobii</name>
    <name type="common">Root-knot nematode worm</name>
    <name type="synonym">Meloidogyne mayaguensis</name>
    <dbReference type="NCBI Taxonomy" id="390850"/>
    <lineage>
        <taxon>Eukaryota</taxon>
        <taxon>Metazoa</taxon>
        <taxon>Ecdysozoa</taxon>
        <taxon>Nematoda</taxon>
        <taxon>Chromadorea</taxon>
        <taxon>Rhabditida</taxon>
        <taxon>Tylenchina</taxon>
        <taxon>Tylenchomorpha</taxon>
        <taxon>Tylenchoidea</taxon>
        <taxon>Meloidogynidae</taxon>
        <taxon>Meloidogyninae</taxon>
        <taxon>Meloidogyne</taxon>
    </lineage>
</organism>
<protein>
    <submittedName>
        <fullName evidence="1">Uncharacterized protein</fullName>
    </submittedName>
</protein>